<keyword evidence="3" id="KW-1185">Reference proteome</keyword>
<dbReference type="STRING" id="1993.SAMN04489713_114282"/>
<protein>
    <recommendedName>
        <fullName evidence="1">DUF397 domain-containing protein</fullName>
    </recommendedName>
</protein>
<dbReference type="InterPro" id="IPR007278">
    <property type="entry name" value="DUF397"/>
</dbReference>
<evidence type="ECO:0000259" key="1">
    <source>
        <dbReference type="Pfam" id="PF04149"/>
    </source>
</evidence>
<dbReference type="EMBL" id="FOVH01000014">
    <property type="protein sequence ID" value="SFP50165.1"/>
    <property type="molecule type" value="Genomic_DNA"/>
</dbReference>
<proteinExistence type="predicted"/>
<sequence>MTTTDHEAVQWRKSTYSNGVGGECVEMAVLHGHLSIRDSKDPGGPQLELTQEVARDLMRQLRGE</sequence>
<organism evidence="2 3">
    <name type="scientific">Actinomadura madurae</name>
    <dbReference type="NCBI Taxonomy" id="1993"/>
    <lineage>
        <taxon>Bacteria</taxon>
        <taxon>Bacillati</taxon>
        <taxon>Actinomycetota</taxon>
        <taxon>Actinomycetes</taxon>
        <taxon>Streptosporangiales</taxon>
        <taxon>Thermomonosporaceae</taxon>
        <taxon>Actinomadura</taxon>
    </lineage>
</organism>
<dbReference type="RefSeq" id="WP_075023467.1">
    <property type="nucleotide sequence ID" value="NZ_FOVH01000014.1"/>
</dbReference>
<dbReference type="Proteomes" id="UP000183413">
    <property type="component" value="Unassembled WGS sequence"/>
</dbReference>
<accession>A0A1I5QV84</accession>
<dbReference type="Pfam" id="PF04149">
    <property type="entry name" value="DUF397"/>
    <property type="match status" value="1"/>
</dbReference>
<feature type="domain" description="DUF397" evidence="1">
    <location>
        <begin position="9"/>
        <end position="62"/>
    </location>
</feature>
<dbReference type="InParanoid" id="A0A1I5QV84"/>
<gene>
    <name evidence="2" type="ORF">SAMN04489713_114282</name>
</gene>
<dbReference type="AlphaFoldDB" id="A0A1I5QV84"/>
<evidence type="ECO:0000313" key="3">
    <source>
        <dbReference type="Proteomes" id="UP000183413"/>
    </source>
</evidence>
<name>A0A1I5QV84_9ACTN</name>
<evidence type="ECO:0000313" key="2">
    <source>
        <dbReference type="EMBL" id="SFP50165.1"/>
    </source>
</evidence>
<reference evidence="2 3" key="1">
    <citation type="submission" date="2016-10" db="EMBL/GenBank/DDBJ databases">
        <authorList>
            <person name="de Groot N.N."/>
        </authorList>
    </citation>
    <scope>NUCLEOTIDE SEQUENCE [LARGE SCALE GENOMIC DNA]</scope>
    <source>
        <strain evidence="2 3">DSM 43067</strain>
    </source>
</reference>